<dbReference type="GO" id="GO:0005886">
    <property type="term" value="C:plasma membrane"/>
    <property type="evidence" value="ECO:0007669"/>
    <property type="project" value="TreeGrafter"/>
</dbReference>
<dbReference type="RefSeq" id="WP_165449642.1">
    <property type="nucleotide sequence ID" value="NZ_SHKY01000001.1"/>
</dbReference>
<dbReference type="EMBL" id="SHKY01000001">
    <property type="protein sequence ID" value="RZU53858.1"/>
    <property type="molecule type" value="Genomic_DNA"/>
</dbReference>
<dbReference type="PANTHER" id="PTHR40758">
    <property type="entry name" value="CONSERVED PROTEIN"/>
    <property type="match status" value="1"/>
</dbReference>
<evidence type="ECO:0000313" key="4">
    <source>
        <dbReference type="Proteomes" id="UP000292564"/>
    </source>
</evidence>
<protein>
    <submittedName>
        <fullName evidence="3">Uncharacterized protein (TIGR03083 family)</fullName>
    </submittedName>
</protein>
<dbReference type="Proteomes" id="UP000292564">
    <property type="component" value="Unassembled WGS sequence"/>
</dbReference>
<evidence type="ECO:0000313" key="3">
    <source>
        <dbReference type="EMBL" id="RZU53858.1"/>
    </source>
</evidence>
<dbReference type="InterPro" id="IPR010872">
    <property type="entry name" value="MDMPI_C-term_domain"/>
</dbReference>
<keyword evidence="4" id="KW-1185">Reference proteome</keyword>
<proteinExistence type="predicted"/>
<organism evidence="3 4">
    <name type="scientific">Krasilnikovia cinnamomea</name>
    <dbReference type="NCBI Taxonomy" id="349313"/>
    <lineage>
        <taxon>Bacteria</taxon>
        <taxon>Bacillati</taxon>
        <taxon>Actinomycetota</taxon>
        <taxon>Actinomycetes</taxon>
        <taxon>Micromonosporales</taxon>
        <taxon>Micromonosporaceae</taxon>
        <taxon>Krasilnikovia</taxon>
    </lineage>
</organism>
<gene>
    <name evidence="3" type="ORF">EV385_5792</name>
</gene>
<dbReference type="SUPFAM" id="SSF109854">
    <property type="entry name" value="DinB/YfiT-like putative metalloenzymes"/>
    <property type="match status" value="1"/>
</dbReference>
<name>A0A4Q7ZRS7_9ACTN</name>
<dbReference type="AlphaFoldDB" id="A0A4Q7ZRS7"/>
<evidence type="ECO:0000259" key="2">
    <source>
        <dbReference type="Pfam" id="PF11716"/>
    </source>
</evidence>
<sequence length="257" mass="28392">MLEFDRYLLEFDTETARLARLAHDADAQRPIPTCPGWTLEQLVGHVGLGHRWAAEIIRRRLLQPIPFPEVAVPAGPEERSEWLIAGASMLADAVREAGPDQPVWTWQKDRSAGFWLRRLLHDEVVHRFDAELALGIKGELATDLAADGVSDVLDTAATLSRTDIGVSSAFTGLVGTGESLQFVATDEGLGTNGEWSVVRGPGGVTWRHGHQRAHVTVRGPALDLLLLLNRRRTVETADVEIIGDRELFAHWWSNSTF</sequence>
<reference evidence="3 4" key="1">
    <citation type="submission" date="2019-02" db="EMBL/GenBank/DDBJ databases">
        <title>Sequencing the genomes of 1000 actinobacteria strains.</title>
        <authorList>
            <person name="Klenk H.-P."/>
        </authorList>
    </citation>
    <scope>NUCLEOTIDE SEQUENCE [LARGE SCALE GENOMIC DNA]</scope>
    <source>
        <strain evidence="3 4">DSM 45162</strain>
    </source>
</reference>
<dbReference type="PANTHER" id="PTHR40758:SF1">
    <property type="entry name" value="CONSERVED PROTEIN"/>
    <property type="match status" value="1"/>
</dbReference>
<dbReference type="InterPro" id="IPR024344">
    <property type="entry name" value="MDMPI_metal-binding"/>
</dbReference>
<accession>A0A4Q7ZRS7</accession>
<dbReference type="Pfam" id="PF07398">
    <property type="entry name" value="MDMPI_C"/>
    <property type="match status" value="1"/>
</dbReference>
<comment type="caution">
    <text evidence="3">The sequence shown here is derived from an EMBL/GenBank/DDBJ whole genome shotgun (WGS) entry which is preliminary data.</text>
</comment>
<evidence type="ECO:0000259" key="1">
    <source>
        <dbReference type="Pfam" id="PF07398"/>
    </source>
</evidence>
<feature type="domain" description="Mycothiol-dependent maleylpyruvate isomerase metal-binding" evidence="2">
    <location>
        <begin position="11"/>
        <end position="130"/>
    </location>
</feature>
<dbReference type="NCBIfam" id="TIGR03083">
    <property type="entry name" value="maleylpyruvate isomerase family mycothiol-dependent enzyme"/>
    <property type="match status" value="1"/>
</dbReference>
<dbReference type="GO" id="GO:0046872">
    <property type="term" value="F:metal ion binding"/>
    <property type="evidence" value="ECO:0007669"/>
    <property type="project" value="InterPro"/>
</dbReference>
<dbReference type="InterPro" id="IPR017517">
    <property type="entry name" value="Maleyloyr_isom"/>
</dbReference>
<feature type="domain" description="MDMPI C-terminal" evidence="1">
    <location>
        <begin position="143"/>
        <end position="249"/>
    </location>
</feature>
<dbReference type="InterPro" id="IPR034660">
    <property type="entry name" value="DinB/YfiT-like"/>
</dbReference>
<dbReference type="Pfam" id="PF11716">
    <property type="entry name" value="MDMPI_N"/>
    <property type="match status" value="1"/>
</dbReference>